<dbReference type="Proteomes" id="UP000735302">
    <property type="component" value="Unassembled WGS sequence"/>
</dbReference>
<feature type="compositionally biased region" description="Basic and acidic residues" evidence="1">
    <location>
        <begin position="281"/>
        <end position="296"/>
    </location>
</feature>
<feature type="compositionally biased region" description="Basic and acidic residues" evidence="1">
    <location>
        <begin position="1044"/>
        <end position="1055"/>
    </location>
</feature>
<feature type="region of interest" description="Disordered" evidence="1">
    <location>
        <begin position="658"/>
        <end position="677"/>
    </location>
</feature>
<feature type="compositionally biased region" description="Basic and acidic residues" evidence="1">
    <location>
        <begin position="98"/>
        <end position="107"/>
    </location>
</feature>
<feature type="region of interest" description="Disordered" evidence="1">
    <location>
        <begin position="45"/>
        <end position="178"/>
    </location>
</feature>
<reference evidence="2 3" key="1">
    <citation type="journal article" date="2021" name="Elife">
        <title>Chloroplast acquisition without the gene transfer in kleptoplastic sea slugs, Plakobranchus ocellatus.</title>
        <authorList>
            <person name="Maeda T."/>
            <person name="Takahashi S."/>
            <person name="Yoshida T."/>
            <person name="Shimamura S."/>
            <person name="Takaki Y."/>
            <person name="Nagai Y."/>
            <person name="Toyoda A."/>
            <person name="Suzuki Y."/>
            <person name="Arimoto A."/>
            <person name="Ishii H."/>
            <person name="Satoh N."/>
            <person name="Nishiyama T."/>
            <person name="Hasebe M."/>
            <person name="Maruyama T."/>
            <person name="Minagawa J."/>
            <person name="Obokata J."/>
            <person name="Shigenobu S."/>
        </authorList>
    </citation>
    <scope>NUCLEOTIDE SEQUENCE [LARGE SCALE GENOMIC DNA]</scope>
</reference>
<evidence type="ECO:0000313" key="3">
    <source>
        <dbReference type="Proteomes" id="UP000735302"/>
    </source>
</evidence>
<accession>A0AAV4AA36</accession>
<feature type="compositionally biased region" description="Polar residues" evidence="1">
    <location>
        <begin position="1218"/>
        <end position="1229"/>
    </location>
</feature>
<feature type="region of interest" description="Disordered" evidence="1">
    <location>
        <begin position="771"/>
        <end position="807"/>
    </location>
</feature>
<feature type="region of interest" description="Disordered" evidence="1">
    <location>
        <begin position="1424"/>
        <end position="1444"/>
    </location>
</feature>
<organism evidence="2 3">
    <name type="scientific">Plakobranchus ocellatus</name>
    <dbReference type="NCBI Taxonomy" id="259542"/>
    <lineage>
        <taxon>Eukaryota</taxon>
        <taxon>Metazoa</taxon>
        <taxon>Spiralia</taxon>
        <taxon>Lophotrochozoa</taxon>
        <taxon>Mollusca</taxon>
        <taxon>Gastropoda</taxon>
        <taxon>Heterobranchia</taxon>
        <taxon>Euthyneura</taxon>
        <taxon>Panpulmonata</taxon>
        <taxon>Sacoglossa</taxon>
        <taxon>Placobranchoidea</taxon>
        <taxon>Plakobranchidae</taxon>
        <taxon>Plakobranchus</taxon>
    </lineage>
</organism>
<feature type="region of interest" description="Disordered" evidence="1">
    <location>
        <begin position="912"/>
        <end position="977"/>
    </location>
</feature>
<feature type="compositionally biased region" description="Basic and acidic residues" evidence="1">
    <location>
        <begin position="1312"/>
        <end position="1331"/>
    </location>
</feature>
<feature type="compositionally biased region" description="Low complexity" evidence="1">
    <location>
        <begin position="56"/>
        <end position="74"/>
    </location>
</feature>
<feature type="region of interest" description="Disordered" evidence="1">
    <location>
        <begin position="200"/>
        <end position="229"/>
    </location>
</feature>
<feature type="compositionally biased region" description="Low complexity" evidence="1">
    <location>
        <begin position="1400"/>
        <end position="1413"/>
    </location>
</feature>
<feature type="compositionally biased region" description="Polar residues" evidence="1">
    <location>
        <begin position="500"/>
        <end position="517"/>
    </location>
</feature>
<evidence type="ECO:0000256" key="1">
    <source>
        <dbReference type="SAM" id="MobiDB-lite"/>
    </source>
</evidence>
<feature type="compositionally biased region" description="Polar residues" evidence="1">
    <location>
        <begin position="1099"/>
        <end position="1153"/>
    </location>
</feature>
<feature type="compositionally biased region" description="Low complexity" evidence="1">
    <location>
        <begin position="201"/>
        <end position="213"/>
    </location>
</feature>
<feature type="region of interest" description="Disordered" evidence="1">
    <location>
        <begin position="1032"/>
        <end position="1238"/>
    </location>
</feature>
<feature type="compositionally biased region" description="Polar residues" evidence="1">
    <location>
        <begin position="151"/>
        <end position="178"/>
    </location>
</feature>
<keyword evidence="3" id="KW-1185">Reference proteome</keyword>
<protein>
    <submittedName>
        <fullName evidence="2">Uncharacterized protein</fullName>
    </submittedName>
</protein>
<feature type="compositionally biased region" description="Basic and acidic residues" evidence="1">
    <location>
        <begin position="124"/>
        <end position="133"/>
    </location>
</feature>
<feature type="compositionally biased region" description="Polar residues" evidence="1">
    <location>
        <begin position="458"/>
        <end position="489"/>
    </location>
</feature>
<sequence>MERPRVVHFARLGSARAIHPRSSPASPGSPCGVLGVVMAPLASSEPDITGAGDKISATSATTTSTTSSSPSPSARTVTLLREPTRRGGSTSSSVNVDQHGHAPHVKEINTLPRYTDHRNHRHDRSASLDDNQPHHTTSSRSHISSMSYIRNDNSQEGTKSDQMNSVSRHNYTSPFRHTEPVVTNTNHEKCAKILRPSVLGPSVSASSIPTSTSRDQRQHKATKATESGIPRAAGIKYVISKQITDNSENLTRTENQSSPQQIRRVLRDSPAFAQFHSKSNRATDNHRDISKPEKQRTLPAGSNQSCKMVQMCQNSEYGLNNHSYQSHSRDDTCLTNGTVMLKPSSLPINCGRINTPVNNTQTKLSSMKTESINRSKRLQDSSHKNRPLLLNLSSGTGKAPEKVLSPASQPGCRMPQPAAHLVDSSPASSPVSPQRSESISGPPQTPTKLRPIYHHRQTNAPKSTTNLPRHGSKSQVISKNTNSKVSPSGRSKIAREEGTKQISALPTTVQSESSAPSNAHFKYAPKGQNHRQGFGFGYTCTANASIKRKSKGSSLNEMQEKPPSHGQSRNSGNSHKVNPCANNRMPSNVKNGTGRSKQPENNQNTSVDIDSFQGSWKRNSMRLATHGYSSMSDLTKSIDCLILDTDDIQIAYKDHDSHIDTKPNTEPFAPPTSSVSNEFNKESLDAKQHESTKCDGYIKKTNVGFKGQGTSVTSTAISLRSCIPNSSALSQNSKAIDEYTKKSAPQKHSSGIPVKQSYFANNSFILVPGDLNARNSDDQETSLTSYSSCSGSPSSGYSSSPASRERNQVHKPADNYYEQQDHLNKIKRRSFMLATSSISDLTCYLDDTYTPLITNGTSLASDQTSNFSSLSSENVEFHTPGSHRRQFLSLISPDCGHLNSSFGSFYSCQSQIAPSPQLPSHKTDKKDDRRESFYDNCQDSPKQIDRKDGYESEESTTESEYKTASSSSHLGKNDLNSISHDDRIRAKLLSRHWVRTTPYRHSRHAPEQSLHQYRFHVNPSQQSYHTSAYTRTNQFYSPNLPTEKFLRKKSDEIRKSPKPSKKSPSPSDTLKIPKKRVTSPIAWCTSRAAVENRRGKSPSAEQRQRSNSSPFPVVKPSTNNSVDIQNSTTAQPLRSNTKNINNYVDQYRVISTRSPDRHKDDPCFGMSDSIDGDQGDFLDEDPNERWMEPPRAPPSLGRPRRKEYAGFDSQPLPIDSFVSDSSSVYTDNTSSCSSRAPSRSADVECYSRRSSIASSTRELAACSRAYSSSASGALTPRRQMSDDTICNDFFTHGQLGESQHLGDEDFPESEEITLRRDSENSFTEAQKERPRSQSFSSLRCVSTINSKEEIVEPKSVRTQLRNSVSSQCQPHRTDPLDEVKTLARAQSCMPGYGTFDVSSRKSSTSGVSSGSCSEEYYHHSPLQQDQEHHYHHHQQQKPLKDTQLIAPTTFPSKRKYFSSRDILDLLITPEKGESAGSTSLTSLEKQAQKVCRAILCCNDMNRSMPPREFQF</sequence>
<feature type="compositionally biased region" description="Basic and acidic residues" evidence="1">
    <location>
        <begin position="921"/>
        <end position="933"/>
    </location>
</feature>
<comment type="caution">
    <text evidence="2">The sequence shown here is derived from an EMBL/GenBank/DDBJ whole genome shotgun (WGS) entry which is preliminary data.</text>
</comment>
<feature type="compositionally biased region" description="Basic and acidic residues" evidence="1">
    <location>
        <begin position="371"/>
        <end position="383"/>
    </location>
</feature>
<gene>
    <name evidence="2" type="ORF">PoB_002959400</name>
</gene>
<feature type="region of interest" description="Disordered" evidence="1">
    <location>
        <begin position="274"/>
        <end position="303"/>
    </location>
</feature>
<dbReference type="EMBL" id="BLXT01003724">
    <property type="protein sequence ID" value="GFO03089.1"/>
    <property type="molecule type" value="Genomic_DNA"/>
</dbReference>
<name>A0AAV4AA36_9GAST</name>
<feature type="region of interest" description="Disordered" evidence="1">
    <location>
        <begin position="352"/>
        <end position="530"/>
    </location>
</feature>
<feature type="compositionally biased region" description="Acidic residues" evidence="1">
    <location>
        <begin position="1170"/>
        <end position="1182"/>
    </location>
</feature>
<feature type="compositionally biased region" description="Polar residues" evidence="1">
    <location>
        <begin position="565"/>
        <end position="613"/>
    </location>
</feature>
<feature type="compositionally biased region" description="Low complexity" evidence="1">
    <location>
        <begin position="135"/>
        <end position="150"/>
    </location>
</feature>
<evidence type="ECO:0000313" key="2">
    <source>
        <dbReference type="EMBL" id="GFO03089.1"/>
    </source>
</evidence>
<proteinExistence type="predicted"/>
<feature type="region of interest" description="Disordered" evidence="1">
    <location>
        <begin position="1312"/>
        <end position="1336"/>
    </location>
</feature>
<feature type="compositionally biased region" description="Polar residues" evidence="1">
    <location>
        <begin position="87"/>
        <end position="96"/>
    </location>
</feature>
<feature type="region of interest" description="Disordered" evidence="1">
    <location>
        <begin position="549"/>
        <end position="613"/>
    </location>
</feature>
<feature type="compositionally biased region" description="Polar residues" evidence="1">
    <location>
        <begin position="355"/>
        <end position="370"/>
    </location>
</feature>
<feature type="compositionally biased region" description="Low complexity" evidence="1">
    <location>
        <begin position="781"/>
        <end position="802"/>
    </location>
</feature>
<feature type="region of interest" description="Disordered" evidence="1">
    <location>
        <begin position="1396"/>
        <end position="1415"/>
    </location>
</feature>
<feature type="compositionally biased region" description="Low complexity" evidence="1">
    <location>
        <begin position="424"/>
        <end position="436"/>
    </location>
</feature>